<reference evidence="3" key="1">
    <citation type="journal article" date="2021" name="Proc. Natl. Acad. Sci. U.S.A.">
        <title>A Catalog of Tens of Thousands of Viruses from Human Metagenomes Reveals Hidden Associations with Chronic Diseases.</title>
        <authorList>
            <person name="Tisza M.J."/>
            <person name="Buck C.B."/>
        </authorList>
    </citation>
    <scope>NUCLEOTIDE SEQUENCE</scope>
    <source>
        <strain evidence="3">CtJ2i1</strain>
    </source>
</reference>
<evidence type="ECO:0000256" key="1">
    <source>
        <dbReference type="ARBA" id="ARBA00023125"/>
    </source>
</evidence>
<keyword evidence="1 2" id="KW-0238">DNA-binding</keyword>
<dbReference type="GO" id="GO:0003697">
    <property type="term" value="F:single-stranded DNA binding"/>
    <property type="evidence" value="ECO:0007669"/>
    <property type="project" value="InterPro"/>
</dbReference>
<organism evidence="3">
    <name type="scientific">Myoviridae sp. ctJ2i1</name>
    <dbReference type="NCBI Taxonomy" id="2825079"/>
    <lineage>
        <taxon>Viruses</taxon>
        <taxon>Duplodnaviria</taxon>
        <taxon>Heunggongvirae</taxon>
        <taxon>Uroviricota</taxon>
        <taxon>Caudoviricetes</taxon>
    </lineage>
</organism>
<dbReference type="PROSITE" id="PS50935">
    <property type="entry name" value="SSB"/>
    <property type="match status" value="1"/>
</dbReference>
<sequence>MNIEKKHIKVPVQFKDNVKQVYNLKEDSHVNLYGELRTKNLKQDNDKSKLSVFAFITQGNRQVNNYNEVVLTGFICKKSKIINKKSHNICSVIIAVKRNNDTVHDFIPCVGHNLNANLFRDMKLRTNIKVIGKFVNREYYDHKEQCTKTTYEVLVRDIQVLP</sequence>
<evidence type="ECO:0000313" key="3">
    <source>
        <dbReference type="EMBL" id="DAG00583.1"/>
    </source>
</evidence>
<accession>A0A8S5V1T6</accession>
<dbReference type="InterPro" id="IPR000424">
    <property type="entry name" value="Primosome_PriB/ssb"/>
</dbReference>
<proteinExistence type="predicted"/>
<name>A0A8S5V1T6_9CAUD</name>
<dbReference type="SUPFAM" id="SSF50249">
    <property type="entry name" value="Nucleic acid-binding proteins"/>
    <property type="match status" value="1"/>
</dbReference>
<protein>
    <submittedName>
        <fullName evidence="3">Single-stranded DNA-binding protein-stranded DNA binding protein (SSB).9A</fullName>
    </submittedName>
</protein>
<dbReference type="Gene3D" id="2.40.50.140">
    <property type="entry name" value="Nucleic acid-binding proteins"/>
    <property type="match status" value="1"/>
</dbReference>
<dbReference type="InterPro" id="IPR012340">
    <property type="entry name" value="NA-bd_OB-fold"/>
</dbReference>
<dbReference type="EMBL" id="BK016182">
    <property type="protein sequence ID" value="DAG00583.1"/>
    <property type="molecule type" value="Genomic_DNA"/>
</dbReference>
<evidence type="ECO:0000256" key="2">
    <source>
        <dbReference type="PROSITE-ProRule" id="PRU00252"/>
    </source>
</evidence>